<dbReference type="GO" id="GO:0016279">
    <property type="term" value="F:protein-lysine N-methyltransferase activity"/>
    <property type="evidence" value="ECO:0007669"/>
    <property type="project" value="TreeGrafter"/>
</dbReference>
<reference evidence="4" key="1">
    <citation type="submission" date="2017-08" db="EMBL/GenBank/DDBJ databases">
        <title>Direct submision.</title>
        <authorList>
            <person name="Kim S.-J."/>
            <person name="Rhee S.-K."/>
        </authorList>
    </citation>
    <scope>NUCLEOTIDE SEQUENCE [LARGE SCALE GENOMIC DNA]</scope>
    <source>
        <strain evidence="4">GI5</strain>
    </source>
</reference>
<dbReference type="CDD" id="cd02440">
    <property type="entry name" value="AdoMet_MTases"/>
    <property type="match status" value="1"/>
</dbReference>
<dbReference type="EMBL" id="CP022684">
    <property type="protein sequence ID" value="AUM14583.1"/>
    <property type="molecule type" value="Genomic_DNA"/>
</dbReference>
<keyword evidence="2" id="KW-0808">Transferase</keyword>
<protein>
    <recommendedName>
        <fullName evidence="5">Protein methyltransferase</fullName>
    </recommendedName>
</protein>
<keyword evidence="4" id="KW-1185">Reference proteome</keyword>
<keyword evidence="1" id="KW-0489">Methyltransferase</keyword>
<proteinExistence type="predicted"/>
<evidence type="ECO:0000313" key="3">
    <source>
        <dbReference type="EMBL" id="AUM14583.1"/>
    </source>
</evidence>
<dbReference type="InterPro" id="IPR029063">
    <property type="entry name" value="SAM-dependent_MTases_sf"/>
</dbReference>
<dbReference type="AlphaFoldDB" id="A0A2K9LQL9"/>
<dbReference type="Proteomes" id="UP000235116">
    <property type="component" value="Chromosome"/>
</dbReference>
<sequence>MAAADVAGDLPFVLSGVHVEPRQLPIAPEITLHLMRDDFPKESLGQADAARLMNAPPYWAFCWGAGQALARWILDNPQAVRGRNVVDFGAGSGVAGISAGRAGAAQVSCVDIDSDALAACAKNSQINNVCVQLASEFCPGERSLLLAADICYQEQGFVGVIEHMRSGGDVIVAESRLRDLSERFPKLTKVGEYRVRTFPDLDESENYDAVHIYCTYQLSKKP</sequence>
<dbReference type="InterPro" id="IPR050078">
    <property type="entry name" value="Ribosomal_L11_MeTrfase_PrmA"/>
</dbReference>
<evidence type="ECO:0000313" key="4">
    <source>
        <dbReference type="Proteomes" id="UP000235116"/>
    </source>
</evidence>
<dbReference type="GO" id="GO:0032259">
    <property type="term" value="P:methylation"/>
    <property type="evidence" value="ECO:0007669"/>
    <property type="project" value="UniProtKB-KW"/>
</dbReference>
<dbReference type="PANTHER" id="PTHR43648:SF1">
    <property type="entry name" value="ELECTRON TRANSFER FLAVOPROTEIN BETA SUBUNIT LYSINE METHYLTRANSFERASE"/>
    <property type="match status" value="1"/>
</dbReference>
<dbReference type="RefSeq" id="WP_101895956.1">
    <property type="nucleotide sequence ID" value="NZ_CP022684.1"/>
</dbReference>
<dbReference type="KEGG" id="kak:Kalk_20075"/>
<organism evidence="3 4">
    <name type="scientific">Ketobacter alkanivorans</name>
    <dbReference type="NCBI Taxonomy" id="1917421"/>
    <lineage>
        <taxon>Bacteria</taxon>
        <taxon>Pseudomonadati</taxon>
        <taxon>Pseudomonadota</taxon>
        <taxon>Gammaproteobacteria</taxon>
        <taxon>Pseudomonadales</taxon>
        <taxon>Ketobacteraceae</taxon>
        <taxon>Ketobacter</taxon>
    </lineage>
</organism>
<dbReference type="PANTHER" id="PTHR43648">
    <property type="entry name" value="ELECTRON TRANSFER FLAVOPROTEIN BETA SUBUNIT LYSINE METHYLTRANSFERASE"/>
    <property type="match status" value="1"/>
</dbReference>
<dbReference type="Pfam" id="PF06325">
    <property type="entry name" value="PrmA"/>
    <property type="match status" value="1"/>
</dbReference>
<dbReference type="SUPFAM" id="SSF53335">
    <property type="entry name" value="S-adenosyl-L-methionine-dependent methyltransferases"/>
    <property type="match status" value="1"/>
</dbReference>
<name>A0A2K9LQL9_9GAMM</name>
<evidence type="ECO:0008006" key="5">
    <source>
        <dbReference type="Google" id="ProtNLM"/>
    </source>
</evidence>
<accession>A0A2K9LQL9</accession>
<dbReference type="OrthoDB" id="9794615at2"/>
<dbReference type="Gene3D" id="3.40.50.150">
    <property type="entry name" value="Vaccinia Virus protein VP39"/>
    <property type="match status" value="1"/>
</dbReference>
<gene>
    <name evidence="3" type="ORF">Kalk_20075</name>
</gene>
<evidence type="ECO:0000256" key="2">
    <source>
        <dbReference type="ARBA" id="ARBA00022679"/>
    </source>
</evidence>
<evidence type="ECO:0000256" key="1">
    <source>
        <dbReference type="ARBA" id="ARBA00022603"/>
    </source>
</evidence>